<sequence length="169" mass="18867">MDPTNWPGVFREGRDLYTVNLRPGERVYGEELRVSARVEYRQWDPFRSKLAAWLLRGAQEVPWVGAKNVLYLGAAHGTTASHLSDLLPDARIFVVEKSPTSFAPLLALARRRTNLYPILADAQLPERYAADVGTVEFLYQDIAQRTQAAIFAENARTLLATGGRGTHDA</sequence>
<dbReference type="GO" id="GO:1990259">
    <property type="term" value="F:histone H2AQ104 methyltransferase activity"/>
    <property type="evidence" value="ECO:0007669"/>
    <property type="project" value="TreeGrafter"/>
</dbReference>
<evidence type="ECO:0000256" key="3">
    <source>
        <dbReference type="ARBA" id="ARBA00022552"/>
    </source>
</evidence>
<evidence type="ECO:0000256" key="2">
    <source>
        <dbReference type="ARBA" id="ARBA00015190"/>
    </source>
</evidence>
<evidence type="ECO:0000256" key="5">
    <source>
        <dbReference type="ARBA" id="ARBA00022679"/>
    </source>
</evidence>
<dbReference type="PANTHER" id="PTHR10335:SF17">
    <property type="entry name" value="FIBRILLARIN"/>
    <property type="match status" value="1"/>
</dbReference>
<comment type="similarity">
    <text evidence="1">Belongs to the methyltransferase superfamily. Fibrillarin family.</text>
</comment>
<dbReference type="AlphaFoldDB" id="T0ZJQ7"/>
<evidence type="ECO:0000313" key="7">
    <source>
        <dbReference type="EMBL" id="EQD44908.1"/>
    </source>
</evidence>
<dbReference type="Gene3D" id="3.30.200.20">
    <property type="entry name" value="Phosphorylase Kinase, domain 1"/>
    <property type="match status" value="1"/>
</dbReference>
<keyword evidence="6" id="KW-0694">RNA-binding</keyword>
<evidence type="ECO:0000256" key="1">
    <source>
        <dbReference type="ARBA" id="ARBA00010632"/>
    </source>
</evidence>
<reference evidence="7" key="2">
    <citation type="journal article" date="2014" name="ISME J.">
        <title>Microbial stratification in low pH oxic and suboxic macroscopic growths along an acid mine drainage.</title>
        <authorList>
            <person name="Mendez-Garcia C."/>
            <person name="Mesa V."/>
            <person name="Sprenger R.R."/>
            <person name="Richter M."/>
            <person name="Diez M.S."/>
            <person name="Solano J."/>
            <person name="Bargiela R."/>
            <person name="Golyshina O.V."/>
            <person name="Manteca A."/>
            <person name="Ramos J.L."/>
            <person name="Gallego J.R."/>
            <person name="Llorente I."/>
            <person name="Martins Dos Santos V.A."/>
            <person name="Jensen O.N."/>
            <person name="Pelaez A.I."/>
            <person name="Sanchez J."/>
            <person name="Ferrer M."/>
        </authorList>
    </citation>
    <scope>NUCLEOTIDE SEQUENCE</scope>
</reference>
<dbReference type="InterPro" id="IPR000692">
    <property type="entry name" value="Fibrillarin"/>
</dbReference>
<keyword evidence="3" id="KW-0698">rRNA processing</keyword>
<dbReference type="SUPFAM" id="SSF53335">
    <property type="entry name" value="S-adenosyl-L-methionine-dependent methyltransferases"/>
    <property type="match status" value="1"/>
</dbReference>
<proteinExistence type="inferred from homology"/>
<comment type="caution">
    <text evidence="7">The sequence shown here is derived from an EMBL/GenBank/DDBJ whole genome shotgun (WGS) entry which is preliminary data.</text>
</comment>
<dbReference type="GO" id="GO:0008649">
    <property type="term" value="F:rRNA methyltransferase activity"/>
    <property type="evidence" value="ECO:0007669"/>
    <property type="project" value="TreeGrafter"/>
</dbReference>
<feature type="non-terminal residue" evidence="7">
    <location>
        <position position="169"/>
    </location>
</feature>
<gene>
    <name evidence="7" type="ORF">B2A_09405</name>
</gene>
<keyword evidence="4 7" id="KW-0489">Methyltransferase</keyword>
<dbReference type="NCBIfam" id="NF003276">
    <property type="entry name" value="PRK04266.1-2"/>
    <property type="match status" value="1"/>
</dbReference>
<protein>
    <recommendedName>
        <fullName evidence="2">rRNA 2'-O-methyltransferase fibrillarin</fullName>
    </recommendedName>
</protein>
<keyword evidence="5 7" id="KW-0808">Transferase</keyword>
<reference evidence="7" key="1">
    <citation type="submission" date="2013-08" db="EMBL/GenBank/DDBJ databases">
        <authorList>
            <person name="Mendez C."/>
            <person name="Richter M."/>
            <person name="Ferrer M."/>
            <person name="Sanchez J."/>
        </authorList>
    </citation>
    <scope>NUCLEOTIDE SEQUENCE</scope>
</reference>
<evidence type="ECO:0000256" key="4">
    <source>
        <dbReference type="ARBA" id="ARBA00022603"/>
    </source>
</evidence>
<accession>T0ZJQ7</accession>
<dbReference type="SMART" id="SM01206">
    <property type="entry name" value="Fibrillarin"/>
    <property type="match status" value="1"/>
</dbReference>
<dbReference type="Gene3D" id="3.40.50.150">
    <property type="entry name" value="Vaccinia Virus protein VP39"/>
    <property type="match status" value="1"/>
</dbReference>
<name>T0ZJQ7_9ZZZZ</name>
<dbReference type="EMBL" id="AUZZ01006791">
    <property type="protein sequence ID" value="EQD44908.1"/>
    <property type="molecule type" value="Genomic_DNA"/>
</dbReference>
<dbReference type="GO" id="GO:0003723">
    <property type="term" value="F:RNA binding"/>
    <property type="evidence" value="ECO:0007669"/>
    <property type="project" value="UniProtKB-KW"/>
</dbReference>
<dbReference type="InterPro" id="IPR029063">
    <property type="entry name" value="SAM-dependent_MTases_sf"/>
</dbReference>
<organism evidence="7">
    <name type="scientific">mine drainage metagenome</name>
    <dbReference type="NCBI Taxonomy" id="410659"/>
    <lineage>
        <taxon>unclassified sequences</taxon>
        <taxon>metagenomes</taxon>
        <taxon>ecological metagenomes</taxon>
    </lineage>
</organism>
<dbReference type="Pfam" id="PF01269">
    <property type="entry name" value="Fibrillarin"/>
    <property type="match status" value="1"/>
</dbReference>
<dbReference type="PRINTS" id="PR00052">
    <property type="entry name" value="FIBRILLARIN"/>
</dbReference>
<evidence type="ECO:0000256" key="6">
    <source>
        <dbReference type="ARBA" id="ARBA00022884"/>
    </source>
</evidence>
<dbReference type="GO" id="GO:0000494">
    <property type="term" value="P:box C/D sno(s)RNA 3'-end processing"/>
    <property type="evidence" value="ECO:0007669"/>
    <property type="project" value="TreeGrafter"/>
</dbReference>
<dbReference type="PANTHER" id="PTHR10335">
    <property type="entry name" value="RRNA 2-O-METHYLTRANSFERASE FIBRILLARIN"/>
    <property type="match status" value="1"/>
</dbReference>